<dbReference type="GO" id="GO:0009097">
    <property type="term" value="P:isoleucine biosynthetic process"/>
    <property type="evidence" value="ECO:0007669"/>
    <property type="project" value="UniProtKB-UniRule"/>
</dbReference>
<dbReference type="RefSeq" id="WP_173765620.1">
    <property type="nucleotide sequence ID" value="NZ_CP048836.1"/>
</dbReference>
<dbReference type="PROSITE" id="PS51671">
    <property type="entry name" value="ACT"/>
    <property type="match status" value="1"/>
</dbReference>
<dbReference type="GO" id="GO:0009099">
    <property type="term" value="P:L-valine biosynthetic process"/>
    <property type="evidence" value="ECO:0007669"/>
    <property type="project" value="UniProtKB-UniRule"/>
</dbReference>
<comment type="function">
    <text evidence="8">Catalyzes the conversion of 2 pyruvate molecules into acetolactate in the first common step of the biosynthetic pathway of the branched-amino acids such as leucine, isoleucine, and valine.</text>
</comment>
<evidence type="ECO:0000313" key="10">
    <source>
        <dbReference type="EMBL" id="QID18195.1"/>
    </source>
</evidence>
<evidence type="ECO:0000256" key="4">
    <source>
        <dbReference type="ARBA" id="ARBA00011744"/>
    </source>
</evidence>
<dbReference type="Proteomes" id="UP000501991">
    <property type="component" value="Chromosome"/>
</dbReference>
<evidence type="ECO:0000313" key="11">
    <source>
        <dbReference type="Proteomes" id="UP000501991"/>
    </source>
</evidence>
<dbReference type="KEGG" id="azq:G3580_11445"/>
<feature type="domain" description="ACT" evidence="9">
    <location>
        <begin position="16"/>
        <end position="89"/>
    </location>
</feature>
<comment type="subunit">
    <text evidence="4 8">Dimer of large and small chains.</text>
</comment>
<evidence type="ECO:0000256" key="8">
    <source>
        <dbReference type="RuleBase" id="RU368092"/>
    </source>
</evidence>
<proteinExistence type="inferred from homology"/>
<comment type="similarity">
    <text evidence="3 8">Belongs to the acetolactate synthase small subunit family.</text>
</comment>
<keyword evidence="11" id="KW-1185">Reference proteome</keyword>
<dbReference type="GO" id="GO:0005829">
    <property type="term" value="C:cytosol"/>
    <property type="evidence" value="ECO:0007669"/>
    <property type="project" value="TreeGrafter"/>
</dbReference>
<dbReference type="InterPro" id="IPR045865">
    <property type="entry name" value="ACT-like_dom_sf"/>
</dbReference>
<accession>A0A6C1B5W8</accession>
<dbReference type="Pfam" id="PF22629">
    <property type="entry name" value="ACT_AHAS_ss"/>
    <property type="match status" value="1"/>
</dbReference>
<dbReference type="InterPro" id="IPR004789">
    <property type="entry name" value="Acetalactate_synth_ssu"/>
</dbReference>
<dbReference type="GO" id="GO:0003984">
    <property type="term" value="F:acetolactate synthase activity"/>
    <property type="evidence" value="ECO:0007669"/>
    <property type="project" value="UniProtKB-UniRule"/>
</dbReference>
<evidence type="ECO:0000256" key="5">
    <source>
        <dbReference type="ARBA" id="ARBA00022605"/>
    </source>
</evidence>
<gene>
    <name evidence="10" type="primary">ilvN</name>
    <name evidence="10" type="ORF">G3580_11445</name>
</gene>
<dbReference type="NCBIfam" id="TIGR00119">
    <property type="entry name" value="acolac_sm"/>
    <property type="match status" value="1"/>
</dbReference>
<keyword evidence="5 8" id="KW-0028">Amino-acid biosynthesis</keyword>
<dbReference type="EMBL" id="CP048836">
    <property type="protein sequence ID" value="QID18195.1"/>
    <property type="molecule type" value="Genomic_DNA"/>
</dbReference>
<keyword evidence="8 10" id="KW-0808">Transferase</keyword>
<dbReference type="PANTHER" id="PTHR30239">
    <property type="entry name" value="ACETOLACTATE SYNTHASE SMALL SUBUNIT"/>
    <property type="match status" value="1"/>
</dbReference>
<comment type="catalytic activity">
    <reaction evidence="7 8">
        <text>2 pyruvate + H(+) = (2S)-2-acetolactate + CO2</text>
        <dbReference type="Rhea" id="RHEA:25249"/>
        <dbReference type="ChEBI" id="CHEBI:15361"/>
        <dbReference type="ChEBI" id="CHEBI:15378"/>
        <dbReference type="ChEBI" id="CHEBI:16526"/>
        <dbReference type="ChEBI" id="CHEBI:58476"/>
        <dbReference type="EC" id="2.2.1.6"/>
    </reaction>
</comment>
<dbReference type="PANTHER" id="PTHR30239:SF4">
    <property type="entry name" value="ACETOLACTATE SYNTHASE ISOZYME 1 SMALL SUBUNIT"/>
    <property type="match status" value="1"/>
</dbReference>
<dbReference type="InterPro" id="IPR002912">
    <property type="entry name" value="ACT_dom"/>
</dbReference>
<dbReference type="AlphaFoldDB" id="A0A6C1B5W8"/>
<organism evidence="10 11">
    <name type="scientific">Nitrogeniibacter mangrovi</name>
    <dbReference type="NCBI Taxonomy" id="2016596"/>
    <lineage>
        <taxon>Bacteria</taxon>
        <taxon>Pseudomonadati</taxon>
        <taxon>Pseudomonadota</taxon>
        <taxon>Betaproteobacteria</taxon>
        <taxon>Rhodocyclales</taxon>
        <taxon>Zoogloeaceae</taxon>
        <taxon>Nitrogeniibacter</taxon>
    </lineage>
</organism>
<keyword evidence="6 8" id="KW-0100">Branched-chain amino acid biosynthesis</keyword>
<evidence type="ECO:0000256" key="6">
    <source>
        <dbReference type="ARBA" id="ARBA00023304"/>
    </source>
</evidence>
<evidence type="ECO:0000259" key="9">
    <source>
        <dbReference type="PROSITE" id="PS51671"/>
    </source>
</evidence>
<dbReference type="InterPro" id="IPR054480">
    <property type="entry name" value="AHAS_small-like_ACT"/>
</dbReference>
<dbReference type="GO" id="GO:1990610">
    <property type="term" value="F:acetolactate synthase regulator activity"/>
    <property type="evidence" value="ECO:0007669"/>
    <property type="project" value="UniProtKB-UniRule"/>
</dbReference>
<comment type="pathway">
    <text evidence="1 8">Amino-acid biosynthesis; L-isoleucine biosynthesis; L-isoleucine from 2-oxobutanoate: step 1/4.</text>
</comment>
<evidence type="ECO:0000256" key="2">
    <source>
        <dbReference type="ARBA" id="ARBA00005025"/>
    </source>
</evidence>
<dbReference type="CDD" id="cd04878">
    <property type="entry name" value="ACT_AHAS"/>
    <property type="match status" value="1"/>
</dbReference>
<sequence length="102" mass="11522">MSTVIDRGAAGLVKVVLELEVNNHPGVMSHICGLFARRAFNVEGILCMPVPNTDHSRIWLVVYEDQRLEQMVKQVEKLEDVLAVRRHGADHAVLTRLDEFFA</sequence>
<evidence type="ECO:0000256" key="1">
    <source>
        <dbReference type="ARBA" id="ARBA00004974"/>
    </source>
</evidence>
<dbReference type="Gene3D" id="3.30.70.260">
    <property type="match status" value="1"/>
</dbReference>
<dbReference type="InterPro" id="IPR039557">
    <property type="entry name" value="AHAS_ACT"/>
</dbReference>
<reference evidence="10 11" key="1">
    <citation type="submission" date="2020-02" db="EMBL/GenBank/DDBJ databases">
        <title>Nitrogenibacter mangrovi gen. nov., sp. nov. isolated from mangrove sediment, a denitrifying betaproteobacterium.</title>
        <authorList>
            <person name="Liao H."/>
            <person name="Tian Y."/>
        </authorList>
    </citation>
    <scope>NUCLEOTIDE SEQUENCE [LARGE SCALE GENOMIC DNA]</scope>
    <source>
        <strain evidence="10 11">M9-3-2</strain>
    </source>
</reference>
<dbReference type="NCBIfam" id="NF006036">
    <property type="entry name" value="PRK08178.1"/>
    <property type="match status" value="1"/>
</dbReference>
<dbReference type="SUPFAM" id="SSF55021">
    <property type="entry name" value="ACT-like"/>
    <property type="match status" value="1"/>
</dbReference>
<evidence type="ECO:0000256" key="3">
    <source>
        <dbReference type="ARBA" id="ARBA00006341"/>
    </source>
</evidence>
<protein>
    <recommendedName>
        <fullName evidence="8">Acetolactate synthase small subunit</fullName>
        <shortName evidence="8">AHAS</shortName>
        <shortName evidence="8">ALS</shortName>
        <ecNumber evidence="8">2.2.1.6</ecNumber>
    </recommendedName>
    <alternativeName>
        <fullName evidence="8">Acetohydroxy-acid synthase small subunit</fullName>
    </alternativeName>
</protein>
<dbReference type="EC" id="2.2.1.6" evidence="8"/>
<evidence type="ECO:0000256" key="7">
    <source>
        <dbReference type="ARBA" id="ARBA00048670"/>
    </source>
</evidence>
<dbReference type="UniPathway" id="UPA00047">
    <property type="reaction ID" value="UER00055"/>
</dbReference>
<comment type="pathway">
    <text evidence="2 8">Amino-acid biosynthesis; L-valine biosynthesis; L-valine from pyruvate: step 1/4.</text>
</comment>
<name>A0A6C1B5W8_9RHOO</name>
<dbReference type="UniPathway" id="UPA00049">
    <property type="reaction ID" value="UER00059"/>
</dbReference>